<dbReference type="EMBL" id="JAWDID010000024">
    <property type="protein sequence ID" value="MDU0341502.1"/>
    <property type="molecule type" value="Genomic_DNA"/>
</dbReference>
<sequence>MSIATSSATPAHDPELSQFEHFQVSTLSDAMLALGLKDTALGPTVRLLVGKRILGRARTIGRVPLPSNGGQQEIKPEFSLAIQEVIDGCGPGSIMVIATQGIATHANWGGNMATRAAAVGALGLITDGAIRDLEEMGPLGMTIFAQGTSPRAGHYRFATAIRNEPVICAGVLIRPGDIIVGDADGVVVIDPAQAGAIAAKARELVAVEEEMQGFMRTGATLQDAVRKYKVR</sequence>
<evidence type="ECO:0000313" key="6">
    <source>
        <dbReference type="Proteomes" id="UP001254257"/>
    </source>
</evidence>
<dbReference type="Proteomes" id="UP001254257">
    <property type="component" value="Unassembled WGS sequence"/>
</dbReference>
<keyword evidence="6" id="KW-1185">Reference proteome</keyword>
<dbReference type="SUPFAM" id="SSF89562">
    <property type="entry name" value="RraA-like"/>
    <property type="match status" value="1"/>
</dbReference>
<dbReference type="PANTHER" id="PTHR33254">
    <property type="entry name" value="4-HYDROXY-4-METHYL-2-OXOGLUTARATE ALDOLASE 3-RELATED"/>
    <property type="match status" value="1"/>
</dbReference>
<proteinExistence type="predicted"/>
<dbReference type="PANTHER" id="PTHR33254:SF4">
    <property type="entry name" value="4-HYDROXY-4-METHYL-2-OXOGLUTARATE ALDOLASE 3-RELATED"/>
    <property type="match status" value="1"/>
</dbReference>
<evidence type="ECO:0000256" key="4">
    <source>
        <dbReference type="ARBA" id="ARBA00030169"/>
    </source>
</evidence>
<evidence type="ECO:0000256" key="3">
    <source>
        <dbReference type="ARBA" id="ARBA00029596"/>
    </source>
</evidence>
<protein>
    <recommendedName>
        <fullName evidence="2">Putative 4-hydroxy-4-methyl-2-oxoglutarate aldolase</fullName>
    </recommendedName>
    <alternativeName>
        <fullName evidence="3">Regulator of ribonuclease activity homolog</fullName>
    </alternativeName>
    <alternativeName>
        <fullName evidence="4">RraA-like protein</fullName>
    </alternativeName>
</protein>
<dbReference type="RefSeq" id="WP_316019320.1">
    <property type="nucleotide sequence ID" value="NZ_JAWDID010000024.1"/>
</dbReference>
<reference evidence="5 6" key="1">
    <citation type="submission" date="2023-09" db="EMBL/GenBank/DDBJ databases">
        <title>Whole genome shotgun sequencing (WGS) of Bosea sp. ZW T0_25, isolated from stored onions (Allium cepa).</title>
        <authorList>
            <person name="Stoll D.A."/>
            <person name="Huch M."/>
        </authorList>
    </citation>
    <scope>NUCLEOTIDE SEQUENCE [LARGE SCALE GENOMIC DNA]</scope>
    <source>
        <strain evidence="5 6">ZW T0_25</strain>
    </source>
</reference>
<name>A0ABU3SAR6_9HYPH</name>
<gene>
    <name evidence="5" type="ORF">RKE40_16515</name>
</gene>
<dbReference type="Gene3D" id="3.50.30.40">
    <property type="entry name" value="Ribonuclease E inhibitor RraA/RraA-like"/>
    <property type="match status" value="1"/>
</dbReference>
<evidence type="ECO:0000256" key="1">
    <source>
        <dbReference type="ARBA" id="ARBA00001968"/>
    </source>
</evidence>
<comment type="cofactor">
    <cofactor evidence="1">
        <name>a divalent metal cation</name>
        <dbReference type="ChEBI" id="CHEBI:60240"/>
    </cofactor>
</comment>
<evidence type="ECO:0000313" key="5">
    <source>
        <dbReference type="EMBL" id="MDU0341502.1"/>
    </source>
</evidence>
<accession>A0ABU3SAR6</accession>
<comment type="caution">
    <text evidence="5">The sequence shown here is derived from an EMBL/GenBank/DDBJ whole genome shotgun (WGS) entry which is preliminary data.</text>
</comment>
<dbReference type="InterPro" id="IPR036704">
    <property type="entry name" value="RraA/RraA-like_sf"/>
</dbReference>
<dbReference type="Pfam" id="PF03737">
    <property type="entry name" value="RraA-like"/>
    <property type="match status" value="1"/>
</dbReference>
<organism evidence="5 6">
    <name type="scientific">Bosea rubneri</name>
    <dbReference type="NCBI Taxonomy" id="3075434"/>
    <lineage>
        <taxon>Bacteria</taxon>
        <taxon>Pseudomonadati</taxon>
        <taxon>Pseudomonadota</taxon>
        <taxon>Alphaproteobacteria</taxon>
        <taxon>Hyphomicrobiales</taxon>
        <taxon>Boseaceae</taxon>
        <taxon>Bosea</taxon>
    </lineage>
</organism>
<dbReference type="InterPro" id="IPR005493">
    <property type="entry name" value="RraA/RraA-like"/>
</dbReference>
<dbReference type="CDD" id="cd16841">
    <property type="entry name" value="RraA_family"/>
    <property type="match status" value="1"/>
</dbReference>
<evidence type="ECO:0000256" key="2">
    <source>
        <dbReference type="ARBA" id="ARBA00016549"/>
    </source>
</evidence>